<gene>
    <name evidence="1" type="ORF">FOZ60_015348</name>
</gene>
<evidence type="ECO:0000313" key="1">
    <source>
        <dbReference type="EMBL" id="KAF4691485.1"/>
    </source>
</evidence>
<dbReference type="SUPFAM" id="SSF53098">
    <property type="entry name" value="Ribonuclease H-like"/>
    <property type="match status" value="1"/>
</dbReference>
<dbReference type="EMBL" id="JABANP010000077">
    <property type="protein sequence ID" value="KAF4691485.1"/>
    <property type="molecule type" value="Genomic_DNA"/>
</dbReference>
<dbReference type="CDD" id="cd09276">
    <property type="entry name" value="Rnase_HI_RT_non_LTR"/>
    <property type="match status" value="1"/>
</dbReference>
<dbReference type="Proteomes" id="UP000541610">
    <property type="component" value="Unassembled WGS sequence"/>
</dbReference>
<evidence type="ECO:0008006" key="3">
    <source>
        <dbReference type="Google" id="ProtNLM"/>
    </source>
</evidence>
<sequence length="346" mass="39203">MTSGMPPRPDNSAHYFYSDGSVVDRGNVVAKTGTGVVRLVSGHQSGHEGRCYNTGPHANILQCEAVGLWAAMSWALELRMQGDPRKTVYLCCDSQAAIRSVANVLRHSDRASTELTREVAGLIRRWIGQGTDGYQTYLWWVKGHVGHRFNELSDLYAGRAARSGPSTHRREVELPASFTRAQIIHHARVDMEERWRRQRCRLAIHRLGLGFGRRQLTGIVRTGISWRVEDRRHLFELLTFHSSTRGYLRHISADVTDWKCRYCRAHKEELSHFFWCSSRRMSRLRAKIWGGDPLSNTLPGERPKRGLNLIRGSLTAARGSGCYTLRKFLRASAPPWGRKASVAGRS</sequence>
<accession>A0A7J6P5W0</accession>
<comment type="caution">
    <text evidence="1">The sequence shown here is derived from an EMBL/GenBank/DDBJ whole genome shotgun (WGS) entry which is preliminary data.</text>
</comment>
<evidence type="ECO:0000313" key="2">
    <source>
        <dbReference type="Proteomes" id="UP000541610"/>
    </source>
</evidence>
<name>A0A7J6P5W0_PEROL</name>
<dbReference type="Gene3D" id="3.30.420.10">
    <property type="entry name" value="Ribonuclease H-like superfamily/Ribonuclease H"/>
    <property type="match status" value="1"/>
</dbReference>
<proteinExistence type="predicted"/>
<dbReference type="InterPro" id="IPR036397">
    <property type="entry name" value="RNaseH_sf"/>
</dbReference>
<reference evidence="1 2" key="1">
    <citation type="submission" date="2020-04" db="EMBL/GenBank/DDBJ databases">
        <title>Perkinsus olseni comparative genomics.</title>
        <authorList>
            <person name="Bogema D.R."/>
        </authorList>
    </citation>
    <scope>NUCLEOTIDE SEQUENCE [LARGE SCALE GENOMIC DNA]</scope>
    <source>
        <strain evidence="1">00978-12</strain>
    </source>
</reference>
<organism evidence="1 2">
    <name type="scientific">Perkinsus olseni</name>
    <name type="common">Perkinsus atlanticus</name>
    <dbReference type="NCBI Taxonomy" id="32597"/>
    <lineage>
        <taxon>Eukaryota</taxon>
        <taxon>Sar</taxon>
        <taxon>Alveolata</taxon>
        <taxon>Perkinsozoa</taxon>
        <taxon>Perkinsea</taxon>
        <taxon>Perkinsida</taxon>
        <taxon>Perkinsidae</taxon>
        <taxon>Perkinsus</taxon>
    </lineage>
</organism>
<protein>
    <recommendedName>
        <fullName evidence="3">RNase H type-1 domain-containing protein</fullName>
    </recommendedName>
</protein>
<dbReference type="OrthoDB" id="7765170at2759"/>
<dbReference type="AlphaFoldDB" id="A0A7J6P5W0"/>
<dbReference type="InterPro" id="IPR012337">
    <property type="entry name" value="RNaseH-like_sf"/>
</dbReference>
<dbReference type="GO" id="GO:0003676">
    <property type="term" value="F:nucleic acid binding"/>
    <property type="evidence" value="ECO:0007669"/>
    <property type="project" value="InterPro"/>
</dbReference>